<dbReference type="AlphaFoldDB" id="A0AAD7K2I8"/>
<feature type="compositionally biased region" description="Gly residues" evidence="1">
    <location>
        <begin position="148"/>
        <end position="166"/>
    </location>
</feature>
<evidence type="ECO:0000313" key="2">
    <source>
        <dbReference type="EMBL" id="KAJ7776987.1"/>
    </source>
</evidence>
<evidence type="ECO:0008006" key="4">
    <source>
        <dbReference type="Google" id="ProtNLM"/>
    </source>
</evidence>
<name>A0AAD7K2I8_9AGAR</name>
<dbReference type="Proteomes" id="UP001215280">
    <property type="component" value="Unassembled WGS sequence"/>
</dbReference>
<dbReference type="EMBL" id="JARJLG010000011">
    <property type="protein sequence ID" value="KAJ7776987.1"/>
    <property type="molecule type" value="Genomic_DNA"/>
</dbReference>
<evidence type="ECO:0000313" key="3">
    <source>
        <dbReference type="Proteomes" id="UP001215280"/>
    </source>
</evidence>
<feature type="region of interest" description="Disordered" evidence="1">
    <location>
        <begin position="24"/>
        <end position="44"/>
    </location>
</feature>
<comment type="caution">
    <text evidence="2">The sequence shown here is derived from an EMBL/GenBank/DDBJ whole genome shotgun (WGS) entry which is preliminary data.</text>
</comment>
<sequence length="242" mass="25383">MPVSRTLTSSFTYAAWEVAVAPKTAATEGSSRSHERFSEQCRASTRTRSPVDVEALRTANLKYVKAVSDESVYYAPSERLRDSEIKMSSGWSQWSTAAAQTQKPKPTIKGGQGGQGGYGVAGNGGNGGLGKATSMTMDETRNFTEISGGTGGKGGKGGQNGGNGGTGEANVFGSRIVQGKPKNPSVKVADLAISVTIRTMLIEEGYETIEALFLATDVSLKEAGLKHGHINQLKSVLAHHMA</sequence>
<accession>A0AAD7K2I8</accession>
<reference evidence="2" key="1">
    <citation type="submission" date="2023-03" db="EMBL/GenBank/DDBJ databases">
        <title>Massive genome expansion in bonnet fungi (Mycena s.s.) driven by repeated elements and novel gene families across ecological guilds.</title>
        <authorList>
            <consortium name="Lawrence Berkeley National Laboratory"/>
            <person name="Harder C.B."/>
            <person name="Miyauchi S."/>
            <person name="Viragh M."/>
            <person name="Kuo A."/>
            <person name="Thoen E."/>
            <person name="Andreopoulos B."/>
            <person name="Lu D."/>
            <person name="Skrede I."/>
            <person name="Drula E."/>
            <person name="Henrissat B."/>
            <person name="Morin E."/>
            <person name="Kohler A."/>
            <person name="Barry K."/>
            <person name="LaButti K."/>
            <person name="Morin E."/>
            <person name="Salamov A."/>
            <person name="Lipzen A."/>
            <person name="Mereny Z."/>
            <person name="Hegedus B."/>
            <person name="Baldrian P."/>
            <person name="Stursova M."/>
            <person name="Weitz H."/>
            <person name="Taylor A."/>
            <person name="Grigoriev I.V."/>
            <person name="Nagy L.G."/>
            <person name="Martin F."/>
            <person name="Kauserud H."/>
        </authorList>
    </citation>
    <scope>NUCLEOTIDE SEQUENCE</scope>
    <source>
        <strain evidence="2">CBHHK188m</strain>
    </source>
</reference>
<proteinExistence type="predicted"/>
<protein>
    <recommendedName>
        <fullName evidence="4">SAM domain-containing protein</fullName>
    </recommendedName>
</protein>
<evidence type="ECO:0000256" key="1">
    <source>
        <dbReference type="SAM" id="MobiDB-lite"/>
    </source>
</evidence>
<keyword evidence="3" id="KW-1185">Reference proteome</keyword>
<organism evidence="2 3">
    <name type="scientific">Mycena maculata</name>
    <dbReference type="NCBI Taxonomy" id="230809"/>
    <lineage>
        <taxon>Eukaryota</taxon>
        <taxon>Fungi</taxon>
        <taxon>Dikarya</taxon>
        <taxon>Basidiomycota</taxon>
        <taxon>Agaricomycotina</taxon>
        <taxon>Agaricomycetes</taxon>
        <taxon>Agaricomycetidae</taxon>
        <taxon>Agaricales</taxon>
        <taxon>Marasmiineae</taxon>
        <taxon>Mycenaceae</taxon>
        <taxon>Mycena</taxon>
    </lineage>
</organism>
<gene>
    <name evidence="2" type="ORF">DFH07DRAFT_766672</name>
</gene>
<feature type="region of interest" description="Disordered" evidence="1">
    <location>
        <begin position="143"/>
        <end position="166"/>
    </location>
</feature>